<dbReference type="Pfam" id="PF05947">
    <property type="entry name" value="T6SS_TssF"/>
    <property type="match status" value="1"/>
</dbReference>
<accession>A0A228IMM4</accession>
<protein>
    <submittedName>
        <fullName evidence="1">Type VI secretion system ImpG/VasA family protein</fullName>
    </submittedName>
</protein>
<dbReference type="EMBL" id="NKFA01000007">
    <property type="protein sequence ID" value="OXI43631.1"/>
    <property type="molecule type" value="Genomic_DNA"/>
</dbReference>
<dbReference type="PANTHER" id="PTHR35370:SF1">
    <property type="entry name" value="TYPE VI SECRETION SYSTEM COMPONENT TSSF1"/>
    <property type="match status" value="1"/>
</dbReference>
<reference evidence="2" key="1">
    <citation type="submission" date="2017-06" db="EMBL/GenBank/DDBJ databases">
        <authorList>
            <person name="LiPuma J."/>
            <person name="Spilker T."/>
        </authorList>
    </citation>
    <scope>NUCLEOTIDE SEQUENCE [LARGE SCALE GENOMIC DNA]</scope>
    <source>
        <strain evidence="2">AU17325</strain>
    </source>
</reference>
<sequence length="626" mass="68358">MTIDPDDLLAYFEREMAWLRRSMRTFAQRVPKIAARLAITGEHSEDPHVERLLQSFALLAAHHKIRLEDDVPAFTRALLETLHGAFLRPFPSCAIAQFHGRRDTKQTEPRFIPCGTQLVAPARQVFCTAADVTLVPLAISAVRYTTSTVAPMQAILPADTTGLLSITLELTSQSALWEIAPDVLRLHLTGAREVVAALADGVLLHTARAFVELDDSGRWSRVDMPLAAAGFDDADSLLPMPRDAAVAPYHLLMEYGAFPARFDWLDWNLERLKRTAANARRVTLHLALTGIHPDSHCAQRLAAVSVDNLRLFCAPVVNLFPSGAEPIETQAGLAYYALKPLAAKTAAAQTEVWLVDQVRQAIPDGAAILPPFQSLQHVISTVPALYWILLRDEARRAPKAPAEPLKPGLKVLLKPAAAANVDPLRGLELALVNANGAPADPAETRQLDITLSCTNGNLANMRERHLALRAGDSAGDIVLLAAPSPSSAPVYRHGELWELLSWLVPQAIRLNVDGLGQFKQMCIRFAMTAPDAGRRFEALTSLSTVRVRRWIPGKPASAFVPGLEIRLAIDEQRFAQFSLDGLGRILDRLFAPYVQINSFVQITLLSANTGVTLRSGEPCPGLQPAV</sequence>
<dbReference type="AlphaFoldDB" id="A0A228IMM4"/>
<dbReference type="Proteomes" id="UP000214600">
    <property type="component" value="Unassembled WGS sequence"/>
</dbReference>
<gene>
    <name evidence="1" type="primary">vasA</name>
    <name evidence="1" type="ORF">CFB84_18890</name>
</gene>
<comment type="caution">
    <text evidence="1">The sequence shown here is derived from an EMBL/GenBank/DDBJ whole genome shotgun (WGS) entry which is preliminary data.</text>
</comment>
<dbReference type="RefSeq" id="WP_089451597.1">
    <property type="nucleotide sequence ID" value="NZ_NKFA01000007.1"/>
</dbReference>
<dbReference type="InterPro" id="IPR010272">
    <property type="entry name" value="T6SS_TssF"/>
</dbReference>
<evidence type="ECO:0000313" key="2">
    <source>
        <dbReference type="Proteomes" id="UP000214600"/>
    </source>
</evidence>
<dbReference type="NCBIfam" id="TIGR03359">
    <property type="entry name" value="VI_chp_6"/>
    <property type="match status" value="1"/>
</dbReference>
<evidence type="ECO:0000313" key="1">
    <source>
        <dbReference type="EMBL" id="OXI43631.1"/>
    </source>
</evidence>
<reference evidence="1 2" key="2">
    <citation type="submission" date="2017-08" db="EMBL/GenBank/DDBJ databases">
        <title>WGS of novel Burkholderia cepaca complex species.</title>
        <authorList>
            <person name="Lipuma J."/>
            <person name="Spilker T."/>
        </authorList>
    </citation>
    <scope>NUCLEOTIDE SEQUENCE [LARGE SCALE GENOMIC DNA]</scope>
    <source>
        <strain evidence="1 2">AU17325</strain>
    </source>
</reference>
<proteinExistence type="predicted"/>
<name>A0A228IMM4_9BURK</name>
<organism evidence="1 2">
    <name type="scientific">Burkholderia aenigmatica</name>
    <dbReference type="NCBI Taxonomy" id="2015348"/>
    <lineage>
        <taxon>Bacteria</taxon>
        <taxon>Pseudomonadati</taxon>
        <taxon>Pseudomonadota</taxon>
        <taxon>Betaproteobacteria</taxon>
        <taxon>Burkholderiales</taxon>
        <taxon>Burkholderiaceae</taxon>
        <taxon>Burkholderia</taxon>
        <taxon>Burkholderia cepacia complex</taxon>
    </lineage>
</organism>
<dbReference type="OrthoDB" id="9763676at2"/>
<dbReference type="PANTHER" id="PTHR35370">
    <property type="entry name" value="CYTOPLASMIC PROTEIN-RELATED-RELATED"/>
    <property type="match status" value="1"/>
</dbReference>